<feature type="transmembrane region" description="Helical" evidence="6">
    <location>
        <begin position="383"/>
        <end position="403"/>
    </location>
</feature>
<feature type="transmembrane region" description="Helical" evidence="6">
    <location>
        <begin position="189"/>
        <end position="209"/>
    </location>
</feature>
<dbReference type="GO" id="GO:0005765">
    <property type="term" value="C:lysosomal membrane"/>
    <property type="evidence" value="ECO:0007669"/>
    <property type="project" value="TreeGrafter"/>
</dbReference>
<dbReference type="CDD" id="cd17326">
    <property type="entry name" value="MFS_MFSD8"/>
    <property type="match status" value="1"/>
</dbReference>
<dbReference type="PANTHER" id="PTHR23510:SF3">
    <property type="entry name" value="MAJOR FACILITATOR SUPERFAMILY DOMAIN-CONTAINING PROTEIN 8"/>
    <property type="match status" value="1"/>
</dbReference>
<evidence type="ECO:0000256" key="2">
    <source>
        <dbReference type="ARBA" id="ARBA00022448"/>
    </source>
</evidence>
<dbReference type="AlphaFoldDB" id="A0A9J2PT20"/>
<keyword evidence="5 6" id="KW-0472">Membrane</keyword>
<keyword evidence="3 6" id="KW-0812">Transmembrane</keyword>
<dbReference type="Gene3D" id="1.20.1250.20">
    <property type="entry name" value="MFS general substrate transporter like domains"/>
    <property type="match status" value="1"/>
</dbReference>
<keyword evidence="4 6" id="KW-1133">Transmembrane helix</keyword>
<dbReference type="Pfam" id="PF07690">
    <property type="entry name" value="MFS_1"/>
    <property type="match status" value="1"/>
</dbReference>
<sequence>MMRTIPAMERHRRPSTWSVSSMGRRPTCTSYKESAIPRKVTQISQTSSIWELKVTELLADGSSGWVCPATSEKNVQIEEDFEDRTSPWPSLWLCNFVQFLCGVQFAIYFTSMWPFLTGLDPTADFGFLGIIVAVFSIGQTLASPLFGLWSQKAHNTKFPASFGLCISALGHLLYALLPTIKSNVKWYMMLARILTGVGSGNLGVLRAYTATASVESDRSKAMALGIAAFVVGQSLGPALQAIFSPIGAKGVWLGRVHLSMYTVPAYVMILLSVISIILLLFCFEEKYAGIIDIDEEKDPYLVIPKFDKLAAAVLIYMWYVEQSIVTTVEVMASPLTIAMFNWNNSEAILYNGLIQSASCIISVINYFAIAYTRIGKFEKRKMMLFALILFLIHYIINVPWPFYPEKMEFIQVNGTFTDDTTINGGCYQRYTWCEWTTRTPIYLYVVSATLIFGLAFPYFATPSGTIYSQVLGPRKQGFMQGIFALNLFERFGYLYPNLVQFLQIVIALALTIIFYRRLVPLRLIPKVGTFAKYKRGVFCHL</sequence>
<dbReference type="InterPro" id="IPR011701">
    <property type="entry name" value="MFS"/>
</dbReference>
<comment type="subcellular location">
    <subcellularLocation>
        <location evidence="1">Endomembrane system</location>
        <topology evidence="1">Multi-pass membrane protein</topology>
    </subcellularLocation>
</comment>
<organism evidence="7 8">
    <name type="scientific">Ascaris lumbricoides</name>
    <name type="common">Giant roundworm</name>
    <dbReference type="NCBI Taxonomy" id="6252"/>
    <lineage>
        <taxon>Eukaryota</taxon>
        <taxon>Metazoa</taxon>
        <taxon>Ecdysozoa</taxon>
        <taxon>Nematoda</taxon>
        <taxon>Chromadorea</taxon>
        <taxon>Rhabditida</taxon>
        <taxon>Spirurina</taxon>
        <taxon>Ascaridomorpha</taxon>
        <taxon>Ascaridoidea</taxon>
        <taxon>Ascarididae</taxon>
        <taxon>Ascaris</taxon>
    </lineage>
</organism>
<proteinExistence type="predicted"/>
<keyword evidence="2" id="KW-0813">Transport</keyword>
<feature type="transmembrane region" description="Helical" evidence="6">
    <location>
        <begin position="158"/>
        <end position="177"/>
    </location>
</feature>
<evidence type="ECO:0000313" key="7">
    <source>
        <dbReference type="Proteomes" id="UP000036681"/>
    </source>
</evidence>
<feature type="transmembrane region" description="Helical" evidence="6">
    <location>
        <begin position="221"/>
        <end position="243"/>
    </location>
</feature>
<feature type="transmembrane region" description="Helical" evidence="6">
    <location>
        <begin position="501"/>
        <end position="519"/>
    </location>
</feature>
<dbReference type="GO" id="GO:0022857">
    <property type="term" value="F:transmembrane transporter activity"/>
    <property type="evidence" value="ECO:0007669"/>
    <property type="project" value="InterPro"/>
</dbReference>
<dbReference type="Proteomes" id="UP000036681">
    <property type="component" value="Unplaced"/>
</dbReference>
<reference evidence="8" key="1">
    <citation type="submission" date="2023-03" db="UniProtKB">
        <authorList>
            <consortium name="WormBaseParasite"/>
        </authorList>
    </citation>
    <scope>IDENTIFICATION</scope>
</reference>
<accession>A0A9J2PT20</accession>
<dbReference type="WBParaSite" id="ALUE_0001261801-mRNA-1">
    <property type="protein sequence ID" value="ALUE_0001261801-mRNA-1"/>
    <property type="gene ID" value="ALUE_0001261801"/>
</dbReference>
<feature type="transmembrane region" description="Helical" evidence="6">
    <location>
        <begin position="125"/>
        <end position="146"/>
    </location>
</feature>
<feature type="transmembrane region" description="Helical" evidence="6">
    <location>
        <begin position="441"/>
        <end position="461"/>
    </location>
</feature>
<dbReference type="InterPro" id="IPR036259">
    <property type="entry name" value="MFS_trans_sf"/>
</dbReference>
<evidence type="ECO:0000256" key="3">
    <source>
        <dbReference type="ARBA" id="ARBA00022692"/>
    </source>
</evidence>
<keyword evidence="7" id="KW-1185">Reference proteome</keyword>
<feature type="transmembrane region" description="Helical" evidence="6">
    <location>
        <begin position="309"/>
        <end position="328"/>
    </location>
</feature>
<evidence type="ECO:0000256" key="6">
    <source>
        <dbReference type="SAM" id="Phobius"/>
    </source>
</evidence>
<dbReference type="PANTHER" id="PTHR23510">
    <property type="entry name" value="INNER MEMBRANE TRANSPORT PROTEIN YAJR"/>
    <property type="match status" value="1"/>
</dbReference>
<name>A0A9J2PT20_ASCLU</name>
<evidence type="ECO:0000256" key="4">
    <source>
        <dbReference type="ARBA" id="ARBA00022989"/>
    </source>
</evidence>
<protein>
    <submittedName>
        <fullName evidence="8">Major facilitator superfamily (MFS) profile domain-containing protein</fullName>
    </submittedName>
</protein>
<evidence type="ECO:0000256" key="5">
    <source>
        <dbReference type="ARBA" id="ARBA00023136"/>
    </source>
</evidence>
<dbReference type="SUPFAM" id="SSF103473">
    <property type="entry name" value="MFS general substrate transporter"/>
    <property type="match status" value="1"/>
</dbReference>
<evidence type="ECO:0000256" key="1">
    <source>
        <dbReference type="ARBA" id="ARBA00004127"/>
    </source>
</evidence>
<dbReference type="GO" id="GO:0012505">
    <property type="term" value="C:endomembrane system"/>
    <property type="evidence" value="ECO:0007669"/>
    <property type="project" value="UniProtKB-SubCell"/>
</dbReference>
<dbReference type="InterPro" id="IPR051068">
    <property type="entry name" value="MFS_Domain-Containing_Protein"/>
</dbReference>
<evidence type="ECO:0000313" key="8">
    <source>
        <dbReference type="WBParaSite" id="ALUE_0001261801-mRNA-1"/>
    </source>
</evidence>
<feature type="transmembrane region" description="Helical" evidence="6">
    <location>
        <begin position="348"/>
        <end position="371"/>
    </location>
</feature>
<feature type="transmembrane region" description="Helical" evidence="6">
    <location>
        <begin position="91"/>
        <end position="113"/>
    </location>
</feature>
<feature type="transmembrane region" description="Helical" evidence="6">
    <location>
        <begin position="263"/>
        <end position="283"/>
    </location>
</feature>